<evidence type="ECO:0000313" key="3">
    <source>
        <dbReference type="Proteomes" id="UP001597417"/>
    </source>
</evidence>
<organism evidence="2 3">
    <name type="scientific">Amycolatopsis pigmentata</name>
    <dbReference type="NCBI Taxonomy" id="450801"/>
    <lineage>
        <taxon>Bacteria</taxon>
        <taxon>Bacillati</taxon>
        <taxon>Actinomycetota</taxon>
        <taxon>Actinomycetes</taxon>
        <taxon>Pseudonocardiales</taxon>
        <taxon>Pseudonocardiaceae</taxon>
        <taxon>Amycolatopsis</taxon>
    </lineage>
</organism>
<feature type="transmembrane region" description="Helical" evidence="1">
    <location>
        <begin position="171"/>
        <end position="193"/>
    </location>
</feature>
<dbReference type="Proteomes" id="UP001597417">
    <property type="component" value="Unassembled WGS sequence"/>
</dbReference>
<feature type="transmembrane region" description="Helical" evidence="1">
    <location>
        <begin position="102"/>
        <end position="119"/>
    </location>
</feature>
<feature type="transmembrane region" description="Helical" evidence="1">
    <location>
        <begin position="44"/>
        <end position="66"/>
    </location>
</feature>
<keyword evidence="1" id="KW-0472">Membrane</keyword>
<gene>
    <name evidence="2" type="ORF">ACFSXZ_20725</name>
</gene>
<protein>
    <submittedName>
        <fullName evidence="2">Cadmium resistance transporter</fullName>
    </submittedName>
</protein>
<feature type="transmembrane region" description="Helical" evidence="1">
    <location>
        <begin position="72"/>
        <end position="90"/>
    </location>
</feature>
<comment type="caution">
    <text evidence="2">The sequence shown here is derived from an EMBL/GenBank/DDBJ whole genome shotgun (WGS) entry which is preliminary data.</text>
</comment>
<evidence type="ECO:0000313" key="2">
    <source>
        <dbReference type="EMBL" id="MFD2418755.1"/>
    </source>
</evidence>
<accession>A0ABW5FUQ8</accession>
<sequence length="198" mass="19911">MTAPWTTIAQAAGVFACTNIDDLVVLTALFLAARARGVPRPREVVVGQYLGFAVLVAVSAGAAAGLVAVPGAWAGLLGLVPLALGVRGLWRARSADRDGADPVASGLLGVAAITIANGADNLSVYVPVFHALRAGQVLLTIAVFLVLLGLWCAAGAALGGRPKIIAGLARVGPVLVPAVFIVIGVWILVAAGISAKVR</sequence>
<keyword evidence="1" id="KW-1133">Transmembrane helix</keyword>
<feature type="transmembrane region" description="Helical" evidence="1">
    <location>
        <begin position="12"/>
        <end position="32"/>
    </location>
</feature>
<keyword evidence="1" id="KW-0812">Transmembrane</keyword>
<evidence type="ECO:0000256" key="1">
    <source>
        <dbReference type="SAM" id="Phobius"/>
    </source>
</evidence>
<name>A0ABW5FUQ8_9PSEU</name>
<keyword evidence="3" id="KW-1185">Reference proteome</keyword>
<dbReference type="InterPro" id="IPR004676">
    <property type="entry name" value="Cd-R_transporter"/>
</dbReference>
<dbReference type="RefSeq" id="WP_378266759.1">
    <property type="nucleotide sequence ID" value="NZ_JBHUKR010000009.1"/>
</dbReference>
<feature type="transmembrane region" description="Helical" evidence="1">
    <location>
        <begin position="139"/>
        <end position="159"/>
    </location>
</feature>
<dbReference type="EMBL" id="JBHUKR010000009">
    <property type="protein sequence ID" value="MFD2418755.1"/>
    <property type="molecule type" value="Genomic_DNA"/>
</dbReference>
<reference evidence="3" key="1">
    <citation type="journal article" date="2019" name="Int. J. Syst. Evol. Microbiol.">
        <title>The Global Catalogue of Microorganisms (GCM) 10K type strain sequencing project: providing services to taxonomists for standard genome sequencing and annotation.</title>
        <authorList>
            <consortium name="The Broad Institute Genomics Platform"/>
            <consortium name="The Broad Institute Genome Sequencing Center for Infectious Disease"/>
            <person name="Wu L."/>
            <person name="Ma J."/>
        </authorList>
    </citation>
    <scope>NUCLEOTIDE SEQUENCE [LARGE SCALE GENOMIC DNA]</scope>
    <source>
        <strain evidence="3">CGMCC 4.7645</strain>
    </source>
</reference>
<dbReference type="Pfam" id="PF03596">
    <property type="entry name" value="Cad"/>
    <property type="match status" value="1"/>
</dbReference>
<proteinExistence type="predicted"/>